<keyword evidence="12" id="KW-1185">Reference proteome</keyword>
<evidence type="ECO:0000313" key="12">
    <source>
        <dbReference type="Proteomes" id="UP000011728"/>
    </source>
</evidence>
<accession>M1MMX7</accession>
<dbReference type="GO" id="GO:0030288">
    <property type="term" value="C:outer membrane-bounded periplasmic space"/>
    <property type="evidence" value="ECO:0007669"/>
    <property type="project" value="TreeGrafter"/>
</dbReference>
<dbReference type="InterPro" id="IPR050555">
    <property type="entry name" value="Bact_Solute-Bind_Prot2"/>
</dbReference>
<dbReference type="PANTHER" id="PTHR30036">
    <property type="entry name" value="D-XYLOSE-BINDING PERIPLASMIC PROTEIN"/>
    <property type="match status" value="1"/>
</dbReference>
<sequence length="347" mass="38786">MKLIKKALAVIGLVVIISAIKFSYSYIDIFAQTVDQKPVKVGVLLYRFDDAYISLVRQGFEEIQKNNPDKVQFTFYDAKDDQMIQNQTIEAILENKSEDILLLNIVDVKRAYEVIGRIKEFNIPVVLFNREPLDMNSVKSYNKAFFVGTDSAQAGAFQGEIIINAWNKNKDTMDANNDGILQYVMLIGENNNKDANERTEYSILTINNGGIQTQEIASTVSDWNREQAKTDFEPIFIRYNTGIEAIISNNDDMAIGAIEVLNKYGYNTEDGTKNIAVVGVDAIPTAQELIKKGEMTGSVVQDANAVAEASYVIGINLFNDQNPLEGTSYKFDDTGVAIRLPYKEYVG</sequence>
<dbReference type="Proteomes" id="UP000011728">
    <property type="component" value="Chromosome"/>
</dbReference>
<dbReference type="Pfam" id="PF13407">
    <property type="entry name" value="Peripla_BP_4"/>
    <property type="match status" value="1"/>
</dbReference>
<dbReference type="HOGENOM" id="CLU_037628_3_1_9"/>
<dbReference type="InterPro" id="IPR044085">
    <property type="entry name" value="MglB-like_PBP1"/>
</dbReference>
<keyword evidence="3" id="KW-0762">Sugar transport</keyword>
<evidence type="ECO:0000256" key="6">
    <source>
        <dbReference type="ARBA" id="ARBA00022764"/>
    </source>
</evidence>
<evidence type="ECO:0000256" key="9">
    <source>
        <dbReference type="ARBA" id="ARBA00034344"/>
    </source>
</evidence>
<comment type="subcellular location">
    <subcellularLocation>
        <location evidence="1">Cell envelope</location>
    </subcellularLocation>
</comment>
<evidence type="ECO:0000256" key="5">
    <source>
        <dbReference type="ARBA" id="ARBA00022729"/>
    </source>
</evidence>
<evidence type="ECO:0000256" key="1">
    <source>
        <dbReference type="ARBA" id="ARBA00004196"/>
    </source>
</evidence>
<dbReference type="Gene3D" id="3.40.50.2300">
    <property type="match status" value="2"/>
</dbReference>
<keyword evidence="2" id="KW-0813">Transport</keyword>
<keyword evidence="4" id="KW-0479">Metal-binding</keyword>
<dbReference type="GO" id="GO:0046872">
    <property type="term" value="F:metal ion binding"/>
    <property type="evidence" value="ECO:0007669"/>
    <property type="project" value="UniProtKB-KW"/>
</dbReference>
<dbReference type="InterPro" id="IPR025997">
    <property type="entry name" value="SBP_2_dom"/>
</dbReference>
<protein>
    <recommendedName>
        <fullName evidence="9">D-galactose/methyl-galactoside binding periplasmic protein MglB</fullName>
    </recommendedName>
</protein>
<dbReference type="SUPFAM" id="SSF53822">
    <property type="entry name" value="Periplasmic binding protein-like I"/>
    <property type="match status" value="1"/>
</dbReference>
<proteinExistence type="predicted"/>
<evidence type="ECO:0000256" key="3">
    <source>
        <dbReference type="ARBA" id="ARBA00022597"/>
    </source>
</evidence>
<name>M1MMX7_9CLOT</name>
<dbReference type="AlphaFoldDB" id="M1MMX7"/>
<dbReference type="InterPro" id="IPR028082">
    <property type="entry name" value="Peripla_BP_I"/>
</dbReference>
<evidence type="ECO:0000256" key="8">
    <source>
        <dbReference type="ARBA" id="ARBA00034323"/>
    </source>
</evidence>
<dbReference type="eggNOG" id="COG1879">
    <property type="taxonomic scope" value="Bacteria"/>
</dbReference>
<gene>
    <name evidence="11" type="primary">mglB9</name>
    <name evidence="11" type="ORF">Cspa_c38130</name>
</gene>
<dbReference type="STRING" id="36745.CLSAP_35870"/>
<dbReference type="EMBL" id="CP004121">
    <property type="protein sequence ID" value="AGF57573.1"/>
    <property type="molecule type" value="Genomic_DNA"/>
</dbReference>
<keyword evidence="6" id="KW-0574">Periplasm</keyword>
<keyword evidence="7" id="KW-0106">Calcium</keyword>
<evidence type="ECO:0000256" key="4">
    <source>
        <dbReference type="ARBA" id="ARBA00022723"/>
    </source>
</evidence>
<dbReference type="RefSeq" id="WP_015393886.1">
    <property type="nucleotide sequence ID" value="NC_020291.1"/>
</dbReference>
<keyword evidence="5" id="KW-0732">Signal</keyword>
<evidence type="ECO:0000256" key="7">
    <source>
        <dbReference type="ARBA" id="ARBA00022837"/>
    </source>
</evidence>
<evidence type="ECO:0000256" key="2">
    <source>
        <dbReference type="ARBA" id="ARBA00022448"/>
    </source>
</evidence>
<dbReference type="GO" id="GO:0030246">
    <property type="term" value="F:carbohydrate binding"/>
    <property type="evidence" value="ECO:0007669"/>
    <property type="project" value="InterPro"/>
</dbReference>
<comment type="subunit">
    <text evidence="8">The ABC transporter complex is composed of one ATP-binding protein (MglA), two transmembrane proteins (MglC) and a solute-binding protein (MglB).</text>
</comment>
<feature type="domain" description="Periplasmic binding protein" evidence="10">
    <location>
        <begin position="41"/>
        <end position="317"/>
    </location>
</feature>
<dbReference type="KEGG" id="csr:Cspa_c38130"/>
<organism evidence="11 12">
    <name type="scientific">Clostridium saccharoperbutylacetonicum N1-4(HMT)</name>
    <dbReference type="NCBI Taxonomy" id="931276"/>
    <lineage>
        <taxon>Bacteria</taxon>
        <taxon>Bacillati</taxon>
        <taxon>Bacillota</taxon>
        <taxon>Clostridia</taxon>
        <taxon>Eubacteriales</taxon>
        <taxon>Clostridiaceae</taxon>
        <taxon>Clostridium</taxon>
    </lineage>
</organism>
<dbReference type="CDD" id="cd01539">
    <property type="entry name" value="PBP1_GGBP"/>
    <property type="match status" value="1"/>
</dbReference>
<dbReference type="PATRIC" id="fig|931276.5.peg.3845"/>
<evidence type="ECO:0000313" key="11">
    <source>
        <dbReference type="EMBL" id="AGF57573.1"/>
    </source>
</evidence>
<reference evidence="11 12" key="1">
    <citation type="submission" date="2013-02" db="EMBL/GenBank/DDBJ databases">
        <title>Genome sequence of Clostridium saccharoperbutylacetonicum N1-4(HMT).</title>
        <authorList>
            <person name="Poehlein A."/>
            <person name="Daniel R."/>
        </authorList>
    </citation>
    <scope>NUCLEOTIDE SEQUENCE [LARGE SCALE GENOMIC DNA]</scope>
    <source>
        <strain evidence="12">N1-4(HMT)</strain>
    </source>
</reference>
<evidence type="ECO:0000259" key="10">
    <source>
        <dbReference type="Pfam" id="PF13407"/>
    </source>
</evidence>
<dbReference type="PANTHER" id="PTHR30036:SF2">
    <property type="entry name" value="D-GALACTOSE_METHYL-GALACTOSIDE BINDING PERIPLASMIC PROTEIN MGLB"/>
    <property type="match status" value="1"/>
</dbReference>